<evidence type="ECO:0000256" key="2">
    <source>
        <dbReference type="ARBA" id="ARBA00022692"/>
    </source>
</evidence>
<feature type="domain" description="Lipopolysaccharide assembly protein A" evidence="7">
    <location>
        <begin position="43"/>
        <end position="98"/>
    </location>
</feature>
<keyword evidence="9" id="KW-1185">Reference proteome</keyword>
<dbReference type="AlphaFoldDB" id="A0A5J6MRX4"/>
<proteinExistence type="predicted"/>
<dbReference type="OrthoDB" id="7357768at2"/>
<organism evidence="8 9">
    <name type="scientific">Hypericibacter adhaerens</name>
    <dbReference type="NCBI Taxonomy" id="2602016"/>
    <lineage>
        <taxon>Bacteria</taxon>
        <taxon>Pseudomonadati</taxon>
        <taxon>Pseudomonadota</taxon>
        <taxon>Alphaproteobacteria</taxon>
        <taxon>Rhodospirillales</taxon>
        <taxon>Dongiaceae</taxon>
        <taxon>Hypericibacter</taxon>
    </lineage>
</organism>
<feature type="region of interest" description="Disordered" evidence="5">
    <location>
        <begin position="106"/>
        <end position="129"/>
    </location>
</feature>
<dbReference type="Pfam" id="PF06305">
    <property type="entry name" value="LapA_dom"/>
    <property type="match status" value="1"/>
</dbReference>
<evidence type="ECO:0000256" key="6">
    <source>
        <dbReference type="SAM" id="Phobius"/>
    </source>
</evidence>
<evidence type="ECO:0000256" key="4">
    <source>
        <dbReference type="ARBA" id="ARBA00023136"/>
    </source>
</evidence>
<keyword evidence="1" id="KW-1003">Cell membrane</keyword>
<keyword evidence="3 6" id="KW-1133">Transmembrane helix</keyword>
<reference evidence="8 9" key="1">
    <citation type="submission" date="2019-08" db="EMBL/GenBank/DDBJ databases">
        <title>Hyperibacter terrae gen. nov., sp. nov. and Hyperibacter viscosus sp. nov., two new members in the family Rhodospirillaceae isolated from the rhizosphere of Hypericum perforatum.</title>
        <authorList>
            <person name="Noviana Z."/>
        </authorList>
    </citation>
    <scope>NUCLEOTIDE SEQUENCE [LARGE SCALE GENOMIC DNA]</scope>
    <source>
        <strain evidence="8 9">R5959</strain>
    </source>
</reference>
<accession>A0A5J6MRX4</accession>
<evidence type="ECO:0000313" key="9">
    <source>
        <dbReference type="Proteomes" id="UP000325797"/>
    </source>
</evidence>
<name>A0A5J6MRX4_9PROT</name>
<dbReference type="KEGG" id="hadh:FRZ61_02050"/>
<dbReference type="EMBL" id="CP042582">
    <property type="protein sequence ID" value="QEX20288.1"/>
    <property type="molecule type" value="Genomic_DNA"/>
</dbReference>
<evidence type="ECO:0000256" key="3">
    <source>
        <dbReference type="ARBA" id="ARBA00022989"/>
    </source>
</evidence>
<evidence type="ECO:0000256" key="5">
    <source>
        <dbReference type="SAM" id="MobiDB-lite"/>
    </source>
</evidence>
<keyword evidence="4 6" id="KW-0472">Membrane</keyword>
<sequence length="129" mass="14040">MSAQTSRIGNNTVKRLSFIVTLPVTLVILVFALSNRGRVGLMLWPFDVTIDLPIYLVVLGSLLLGFLLGGLIAWFAGGRHRRQARRLHQESRRQAAELADLKKRHSAAAAAPTGSALTVPPQRPPLPSP</sequence>
<keyword evidence="2 6" id="KW-0812">Transmembrane</keyword>
<evidence type="ECO:0000313" key="8">
    <source>
        <dbReference type="EMBL" id="QEX20288.1"/>
    </source>
</evidence>
<dbReference type="InterPro" id="IPR010445">
    <property type="entry name" value="LapA_dom"/>
</dbReference>
<evidence type="ECO:0000259" key="7">
    <source>
        <dbReference type="Pfam" id="PF06305"/>
    </source>
</evidence>
<protein>
    <recommendedName>
        <fullName evidence="7">Lipopolysaccharide assembly protein A domain-containing protein</fullName>
    </recommendedName>
</protein>
<dbReference type="Proteomes" id="UP000325797">
    <property type="component" value="Chromosome"/>
</dbReference>
<dbReference type="GO" id="GO:0005886">
    <property type="term" value="C:plasma membrane"/>
    <property type="evidence" value="ECO:0007669"/>
    <property type="project" value="InterPro"/>
</dbReference>
<feature type="transmembrane region" description="Helical" evidence="6">
    <location>
        <begin position="54"/>
        <end position="76"/>
    </location>
</feature>
<feature type="transmembrane region" description="Helical" evidence="6">
    <location>
        <begin position="16"/>
        <end position="34"/>
    </location>
</feature>
<gene>
    <name evidence="8" type="ORF">FRZ61_02050</name>
</gene>
<evidence type="ECO:0000256" key="1">
    <source>
        <dbReference type="ARBA" id="ARBA00022475"/>
    </source>
</evidence>